<gene>
    <name evidence="4" type="ORF">HGB44_01765</name>
</gene>
<evidence type="ECO:0000313" key="5">
    <source>
        <dbReference type="Proteomes" id="UP000553209"/>
    </source>
</evidence>
<feature type="domain" description="N-acetyltransferase" evidence="3">
    <location>
        <begin position="3"/>
        <end position="160"/>
    </location>
</feature>
<dbReference type="RefSeq" id="WP_061079463.1">
    <property type="nucleotide sequence ID" value="NZ_JAAXPG010000001.1"/>
</dbReference>
<dbReference type="GO" id="GO:0016747">
    <property type="term" value="F:acyltransferase activity, transferring groups other than amino-acyl groups"/>
    <property type="evidence" value="ECO:0007669"/>
    <property type="project" value="InterPro"/>
</dbReference>
<keyword evidence="1 4" id="KW-0808">Transferase</keyword>
<dbReference type="Proteomes" id="UP000553209">
    <property type="component" value="Unassembled WGS sequence"/>
</dbReference>
<accession>A0A7X6M808</accession>
<dbReference type="InterPro" id="IPR016181">
    <property type="entry name" value="Acyl_CoA_acyltransferase"/>
</dbReference>
<dbReference type="CDD" id="cd04301">
    <property type="entry name" value="NAT_SF"/>
    <property type="match status" value="1"/>
</dbReference>
<evidence type="ECO:0000256" key="2">
    <source>
        <dbReference type="ARBA" id="ARBA00023315"/>
    </source>
</evidence>
<dbReference type="AlphaFoldDB" id="A0A7X6M808"/>
<sequence>MGIEIRLFREPDREAVIALALRAWEPVHASLRRVLGEEVYPVLVPDWRRSQHDEVAGSVDADDQRVWVAEADGAVAGFATARMLPDDDMGEIHLLAVDPGHQGRGIGTALTGAATDWIREQGAAVAVVETGGDDGHAPARATYERAGYTALPIVRYFRKL</sequence>
<dbReference type="InterPro" id="IPR050832">
    <property type="entry name" value="Bact_Acetyltransf"/>
</dbReference>
<evidence type="ECO:0000313" key="4">
    <source>
        <dbReference type="EMBL" id="NKY96406.1"/>
    </source>
</evidence>
<dbReference type="Pfam" id="PF00583">
    <property type="entry name" value="Acetyltransf_1"/>
    <property type="match status" value="1"/>
</dbReference>
<comment type="caution">
    <text evidence="4">The sequence shown here is derived from an EMBL/GenBank/DDBJ whole genome shotgun (WGS) entry which is preliminary data.</text>
</comment>
<evidence type="ECO:0000259" key="3">
    <source>
        <dbReference type="PROSITE" id="PS51186"/>
    </source>
</evidence>
<protein>
    <submittedName>
        <fullName evidence="4">GNAT family N-acetyltransferase</fullName>
    </submittedName>
</protein>
<organism evidence="4 5">
    <name type="scientific">Nocardiopsis alborubida</name>
    <dbReference type="NCBI Taxonomy" id="146802"/>
    <lineage>
        <taxon>Bacteria</taxon>
        <taxon>Bacillati</taxon>
        <taxon>Actinomycetota</taxon>
        <taxon>Actinomycetes</taxon>
        <taxon>Streptosporangiales</taxon>
        <taxon>Nocardiopsidaceae</taxon>
        <taxon>Nocardiopsis</taxon>
    </lineage>
</organism>
<keyword evidence="2" id="KW-0012">Acyltransferase</keyword>
<name>A0A7X6M808_9ACTN</name>
<dbReference type="PANTHER" id="PTHR43877:SF1">
    <property type="entry name" value="ACETYLTRANSFERASE"/>
    <property type="match status" value="1"/>
</dbReference>
<reference evidence="4 5" key="1">
    <citation type="submission" date="2020-04" db="EMBL/GenBank/DDBJ databases">
        <title>MicrobeNet Type strains.</title>
        <authorList>
            <person name="Nicholson A.C."/>
        </authorList>
    </citation>
    <scope>NUCLEOTIDE SEQUENCE [LARGE SCALE GENOMIC DNA]</scope>
    <source>
        <strain evidence="4 5">ATCC 23612</strain>
    </source>
</reference>
<keyword evidence="5" id="KW-1185">Reference proteome</keyword>
<dbReference type="InterPro" id="IPR000182">
    <property type="entry name" value="GNAT_dom"/>
</dbReference>
<dbReference type="EMBL" id="JAAXPG010000001">
    <property type="protein sequence ID" value="NKY96406.1"/>
    <property type="molecule type" value="Genomic_DNA"/>
</dbReference>
<dbReference type="PROSITE" id="PS51186">
    <property type="entry name" value="GNAT"/>
    <property type="match status" value="1"/>
</dbReference>
<proteinExistence type="predicted"/>
<dbReference type="Gene3D" id="3.40.630.30">
    <property type="match status" value="1"/>
</dbReference>
<dbReference type="PANTHER" id="PTHR43877">
    <property type="entry name" value="AMINOALKYLPHOSPHONATE N-ACETYLTRANSFERASE-RELATED-RELATED"/>
    <property type="match status" value="1"/>
</dbReference>
<dbReference type="SUPFAM" id="SSF55729">
    <property type="entry name" value="Acyl-CoA N-acyltransferases (Nat)"/>
    <property type="match status" value="1"/>
</dbReference>
<evidence type="ECO:0000256" key="1">
    <source>
        <dbReference type="ARBA" id="ARBA00022679"/>
    </source>
</evidence>